<reference evidence="1" key="1">
    <citation type="journal article" date="2015" name="Nature">
        <title>Complex archaea that bridge the gap between prokaryotes and eukaryotes.</title>
        <authorList>
            <person name="Spang A."/>
            <person name="Saw J.H."/>
            <person name="Jorgensen S.L."/>
            <person name="Zaremba-Niedzwiedzka K."/>
            <person name="Martijn J."/>
            <person name="Lind A.E."/>
            <person name="van Eijk R."/>
            <person name="Schleper C."/>
            <person name="Guy L."/>
            <person name="Ettema T.J."/>
        </authorList>
    </citation>
    <scope>NUCLEOTIDE SEQUENCE</scope>
</reference>
<dbReference type="AlphaFoldDB" id="A0A0F8YNZ6"/>
<accession>A0A0F8YNZ6</accession>
<sequence>MTRADVFTKINDQRDFQDAIWSNREQYRRSAAHVLVLQGQMRKLEQEWYDSKRDALQERFVKIAAIAVRALEEIEPNG</sequence>
<gene>
    <name evidence="1" type="ORF">LCGC14_2873690</name>
</gene>
<dbReference type="EMBL" id="LAZR01055865">
    <property type="protein sequence ID" value="KKK75440.1"/>
    <property type="molecule type" value="Genomic_DNA"/>
</dbReference>
<comment type="caution">
    <text evidence="1">The sequence shown here is derived from an EMBL/GenBank/DDBJ whole genome shotgun (WGS) entry which is preliminary data.</text>
</comment>
<organism evidence="1">
    <name type="scientific">marine sediment metagenome</name>
    <dbReference type="NCBI Taxonomy" id="412755"/>
    <lineage>
        <taxon>unclassified sequences</taxon>
        <taxon>metagenomes</taxon>
        <taxon>ecological metagenomes</taxon>
    </lineage>
</organism>
<name>A0A0F8YNZ6_9ZZZZ</name>
<protein>
    <submittedName>
        <fullName evidence="1">Uncharacterized protein</fullName>
    </submittedName>
</protein>
<proteinExistence type="predicted"/>
<evidence type="ECO:0000313" key="1">
    <source>
        <dbReference type="EMBL" id="KKK75440.1"/>
    </source>
</evidence>